<proteinExistence type="predicted"/>
<dbReference type="EMBL" id="MU167375">
    <property type="protein sequence ID" value="KAG0141707.1"/>
    <property type="molecule type" value="Genomic_DNA"/>
</dbReference>
<keyword evidence="2" id="KW-1185">Reference proteome</keyword>
<organism evidence="1 2">
    <name type="scientific">Cronartium quercuum f. sp. fusiforme G11</name>
    <dbReference type="NCBI Taxonomy" id="708437"/>
    <lineage>
        <taxon>Eukaryota</taxon>
        <taxon>Fungi</taxon>
        <taxon>Dikarya</taxon>
        <taxon>Basidiomycota</taxon>
        <taxon>Pucciniomycotina</taxon>
        <taxon>Pucciniomycetes</taxon>
        <taxon>Pucciniales</taxon>
        <taxon>Coleosporiaceae</taxon>
        <taxon>Cronartium</taxon>
    </lineage>
</organism>
<comment type="caution">
    <text evidence="1">The sequence shown here is derived from an EMBL/GenBank/DDBJ whole genome shotgun (WGS) entry which is preliminary data.</text>
</comment>
<dbReference type="AlphaFoldDB" id="A0A9P6NCG2"/>
<feature type="non-terminal residue" evidence="1">
    <location>
        <position position="1"/>
    </location>
</feature>
<sequence length="659" mass="77298">EEWFKNPKVVNSWKNASFNPEDKPILIAFGEAVQIWSPKRSEVIEDWSPGFIPLWIGERSGVTISKNQLTSSVPFRMVELYKSIAKLTPKETMDKMKDWYSKLLGDEETDDRFHSTKDQAFATEKKIVEKLVRFSEYHISTSLNPNDVDHDHNSFRLYLNINVAYPKIYEHYCQKMISKYGFEVFKALKTKTLDPYNERESTRDYFENLFHMQSKWPVWSYKQAVDILRSTSHPDFRSNWYQEILQHPSYLVRLSRIESTPNQIANFLPPLIQKFNNGKESQIDFLQSQWLLEMVVRLPNELQEQIEENCLFISNGPEKEFRKVVVRATQKGRKVIKREMEKIFLAQEQFTPSEALCALLTLEHMRGSPITFKRERNTVRSSLWKEPRYDFDQKLDWLQHQAKSLMIKLIVASYKNFLASIEDVSFSSRTALNQHLLVENFKQMYRLNPKIWKASNLAVIEIVGIGNFLRAERAIQSGLRQIWAQDIWAMFIDGKLGYKKEDSIYHEIYAFGNALRLTEEYPTFLGTNLETSRVVLFSTTIVVRDSLRSILKEEYQERLELVLMLSDKKIQHLMRQVNVGTWDELVPKETLLHWLHHGISAPTMLKLVLYLCFHTDSHPMGGNLNGPNKLILQRALGFLQSPLWKESPEYQGLSSIFKK</sequence>
<feature type="non-terminal residue" evidence="1">
    <location>
        <position position="659"/>
    </location>
</feature>
<accession>A0A9P6NCG2</accession>
<protein>
    <submittedName>
        <fullName evidence="1">Uncharacterized protein</fullName>
    </submittedName>
</protein>
<reference evidence="1" key="1">
    <citation type="submission" date="2013-11" db="EMBL/GenBank/DDBJ databases">
        <title>Genome sequence of the fusiform rust pathogen reveals effectors for host alternation and coevolution with pine.</title>
        <authorList>
            <consortium name="DOE Joint Genome Institute"/>
            <person name="Smith K."/>
            <person name="Pendleton A."/>
            <person name="Kubisiak T."/>
            <person name="Anderson C."/>
            <person name="Salamov A."/>
            <person name="Aerts A."/>
            <person name="Riley R."/>
            <person name="Clum A."/>
            <person name="Lindquist E."/>
            <person name="Ence D."/>
            <person name="Campbell M."/>
            <person name="Kronenberg Z."/>
            <person name="Feau N."/>
            <person name="Dhillon B."/>
            <person name="Hamelin R."/>
            <person name="Burleigh J."/>
            <person name="Smith J."/>
            <person name="Yandell M."/>
            <person name="Nelson C."/>
            <person name="Grigoriev I."/>
            <person name="Davis J."/>
        </authorList>
    </citation>
    <scope>NUCLEOTIDE SEQUENCE</scope>
    <source>
        <strain evidence="1">G11</strain>
    </source>
</reference>
<gene>
    <name evidence="1" type="ORF">CROQUDRAFT_25089</name>
</gene>
<dbReference type="OrthoDB" id="2517649at2759"/>
<dbReference type="Proteomes" id="UP000886653">
    <property type="component" value="Unassembled WGS sequence"/>
</dbReference>
<name>A0A9P6NCG2_9BASI</name>
<evidence type="ECO:0000313" key="2">
    <source>
        <dbReference type="Proteomes" id="UP000886653"/>
    </source>
</evidence>
<evidence type="ECO:0000313" key="1">
    <source>
        <dbReference type="EMBL" id="KAG0141707.1"/>
    </source>
</evidence>